<gene>
    <name evidence="7" type="ORF">CTAYLR_007644</name>
</gene>
<evidence type="ECO:0000256" key="4">
    <source>
        <dbReference type="ARBA" id="ARBA00023242"/>
    </source>
</evidence>
<dbReference type="EMBL" id="JAQMWT010000674">
    <property type="protein sequence ID" value="KAJ8598413.1"/>
    <property type="molecule type" value="Genomic_DNA"/>
</dbReference>
<organism evidence="7 8">
    <name type="scientific">Chrysophaeum taylorii</name>
    <dbReference type="NCBI Taxonomy" id="2483200"/>
    <lineage>
        <taxon>Eukaryota</taxon>
        <taxon>Sar</taxon>
        <taxon>Stramenopiles</taxon>
        <taxon>Ochrophyta</taxon>
        <taxon>Pelagophyceae</taxon>
        <taxon>Pelagomonadales</taxon>
        <taxon>Pelagomonadaceae</taxon>
        <taxon>Chrysophaeum</taxon>
    </lineage>
</organism>
<evidence type="ECO:0000256" key="6">
    <source>
        <dbReference type="ARBA" id="ARBA00030030"/>
    </source>
</evidence>
<keyword evidence="3" id="KW-0456">Lyase</keyword>
<reference evidence="7" key="1">
    <citation type="submission" date="2023-01" db="EMBL/GenBank/DDBJ databases">
        <title>Metagenome sequencing of chrysophaentin producing Chrysophaeum taylorii.</title>
        <authorList>
            <person name="Davison J."/>
            <person name="Bewley C."/>
        </authorList>
    </citation>
    <scope>NUCLEOTIDE SEQUENCE</scope>
    <source>
        <strain evidence="7">NIES-1699</strain>
    </source>
</reference>
<evidence type="ECO:0000313" key="8">
    <source>
        <dbReference type="Proteomes" id="UP001230188"/>
    </source>
</evidence>
<name>A0AAD7U5G5_9STRA</name>
<dbReference type="PANTHER" id="PTHR13522">
    <property type="entry name" value="U6 SNRNA PHOSPHODIESTERASE 1"/>
    <property type="match status" value="1"/>
</dbReference>
<dbReference type="GO" id="GO:0005634">
    <property type="term" value="C:nucleus"/>
    <property type="evidence" value="ECO:0007669"/>
    <property type="project" value="TreeGrafter"/>
</dbReference>
<evidence type="ECO:0000256" key="3">
    <source>
        <dbReference type="ARBA" id="ARBA00023239"/>
    </source>
</evidence>
<sequence length="184" mass="20682">MTLPKLAAAREGRWHSLVYVDIPRTRALVEVASKLCAGDADQAHCSVSRPFALFTHQVDAFVERLRTELRLCRPFVLSVLAETVELRNDGDHRVFKALRVPASRGLVNLVAAVDRTLEAFGRDPYFDQPVFHVTVAIDHDDTPPTKRAKTDEIDDLDDDAGDLSFDVTYVVCKCGHRHFQLELL</sequence>
<protein>
    <recommendedName>
        <fullName evidence="5">U6 snRNA phosphodiesterase 1</fullName>
    </recommendedName>
    <alternativeName>
        <fullName evidence="6">3'-5' RNA exonuclease USB1</fullName>
    </alternativeName>
</protein>
<proteinExistence type="predicted"/>
<dbReference type="Gene3D" id="3.90.1140.10">
    <property type="entry name" value="Cyclic phosphodiesterase"/>
    <property type="match status" value="1"/>
</dbReference>
<dbReference type="GO" id="GO:0000175">
    <property type="term" value="F:3'-5'-RNA exonuclease activity"/>
    <property type="evidence" value="ECO:0007669"/>
    <property type="project" value="TreeGrafter"/>
</dbReference>
<accession>A0AAD7U5G5</accession>
<dbReference type="Pfam" id="PF09749">
    <property type="entry name" value="HVSL"/>
    <property type="match status" value="1"/>
</dbReference>
<dbReference type="GO" id="GO:0034477">
    <property type="term" value="P:U6 snRNA 3'-end processing"/>
    <property type="evidence" value="ECO:0007669"/>
    <property type="project" value="InterPro"/>
</dbReference>
<evidence type="ECO:0000256" key="2">
    <source>
        <dbReference type="ARBA" id="ARBA00022801"/>
    </source>
</evidence>
<dbReference type="GO" id="GO:0016829">
    <property type="term" value="F:lyase activity"/>
    <property type="evidence" value="ECO:0007669"/>
    <property type="project" value="UniProtKB-KW"/>
</dbReference>
<evidence type="ECO:0000313" key="7">
    <source>
        <dbReference type="EMBL" id="KAJ8598413.1"/>
    </source>
</evidence>
<evidence type="ECO:0000256" key="1">
    <source>
        <dbReference type="ARBA" id="ARBA00022722"/>
    </source>
</evidence>
<keyword evidence="1" id="KW-0540">Nuclease</keyword>
<dbReference type="InterPro" id="IPR027521">
    <property type="entry name" value="Usb1"/>
</dbReference>
<dbReference type="Proteomes" id="UP001230188">
    <property type="component" value="Unassembled WGS sequence"/>
</dbReference>
<dbReference type="AlphaFoldDB" id="A0AAD7U5G5"/>
<keyword evidence="2" id="KW-0378">Hydrolase</keyword>
<keyword evidence="4" id="KW-0539">Nucleus</keyword>
<evidence type="ECO:0000256" key="5">
    <source>
        <dbReference type="ARBA" id="ARBA00029543"/>
    </source>
</evidence>
<keyword evidence="8" id="KW-1185">Reference proteome</keyword>
<dbReference type="PANTHER" id="PTHR13522:SF3">
    <property type="entry name" value="U6 SNRNA PHOSPHODIESTERASE 1"/>
    <property type="match status" value="1"/>
</dbReference>
<comment type="caution">
    <text evidence="7">The sequence shown here is derived from an EMBL/GenBank/DDBJ whole genome shotgun (WGS) entry which is preliminary data.</text>
</comment>